<proteinExistence type="predicted"/>
<feature type="region of interest" description="Disordered" evidence="1">
    <location>
        <begin position="47"/>
        <end position="149"/>
    </location>
</feature>
<dbReference type="InParanoid" id="E3LAJ6"/>
<feature type="compositionally biased region" description="Basic residues" evidence="1">
    <location>
        <begin position="124"/>
        <end position="140"/>
    </location>
</feature>
<sequence length="342" mass="37674">MDPWAPRNSAATLTAEQQQLVDAAVQARTGHFESMVAQLTAQVNSLKASANTDTPKPQNQPKSARKSTGKQPAVKSKLPTAAQNSSIHKNSLPAPQKDPLNVTPKRAVRAASAPPEASKPKASTSKKSKPVKQNSPKRHPQQMQTTDFPTEFTTTKVSHTPVPSYFPRCHPLSPPQTPHVTPPTPVGPSTPPAAPKQVYHRRFRLWSAPNPASAPWCSPLFVASPQYTLNPRSAAGRDPRRPPMPEFPAILWGLLKQDSVPQAPELRNLQEFYNRFSNGQEVEQAARASTSPALIQTGEVQLFQRRHWEVQSNMVDRSFTWAPTTFVTLKASWFVLVTHLVP</sequence>
<organism evidence="2 3">
    <name type="scientific">Puccinia graminis f. sp. tritici (strain CRL 75-36-700-3 / race SCCL)</name>
    <name type="common">Black stem rust fungus</name>
    <dbReference type="NCBI Taxonomy" id="418459"/>
    <lineage>
        <taxon>Eukaryota</taxon>
        <taxon>Fungi</taxon>
        <taxon>Dikarya</taxon>
        <taxon>Basidiomycota</taxon>
        <taxon>Pucciniomycotina</taxon>
        <taxon>Pucciniomycetes</taxon>
        <taxon>Pucciniales</taxon>
        <taxon>Pucciniaceae</taxon>
        <taxon>Puccinia</taxon>
    </lineage>
</organism>
<dbReference type="EMBL" id="DS178398">
    <property type="protein sequence ID" value="EFP93571.1"/>
    <property type="molecule type" value="Genomic_DNA"/>
</dbReference>
<dbReference type="GeneID" id="10534779"/>
<accession>E3LAJ6</accession>
<feature type="compositionally biased region" description="Low complexity" evidence="1">
    <location>
        <begin position="110"/>
        <end position="123"/>
    </location>
</feature>
<evidence type="ECO:0000256" key="1">
    <source>
        <dbReference type="SAM" id="MobiDB-lite"/>
    </source>
</evidence>
<reference evidence="3" key="2">
    <citation type="journal article" date="2011" name="Proc. Natl. Acad. Sci. U.S.A.">
        <title>Obligate biotrophy features unraveled by the genomic analysis of rust fungi.</title>
        <authorList>
            <person name="Duplessis S."/>
            <person name="Cuomo C.A."/>
            <person name="Lin Y.-C."/>
            <person name="Aerts A."/>
            <person name="Tisserant E."/>
            <person name="Veneault-Fourrey C."/>
            <person name="Joly D.L."/>
            <person name="Hacquard S."/>
            <person name="Amselem J."/>
            <person name="Cantarel B.L."/>
            <person name="Chiu R."/>
            <person name="Coutinho P.M."/>
            <person name="Feau N."/>
            <person name="Field M."/>
            <person name="Frey P."/>
            <person name="Gelhaye E."/>
            <person name="Goldberg J."/>
            <person name="Grabherr M.G."/>
            <person name="Kodira C.D."/>
            <person name="Kohler A."/>
            <person name="Kuees U."/>
            <person name="Lindquist E.A."/>
            <person name="Lucas S.M."/>
            <person name="Mago R."/>
            <person name="Mauceli E."/>
            <person name="Morin E."/>
            <person name="Murat C."/>
            <person name="Pangilinan J.L."/>
            <person name="Park R."/>
            <person name="Pearson M."/>
            <person name="Quesneville H."/>
            <person name="Rouhier N."/>
            <person name="Sakthikumar S."/>
            <person name="Salamov A.A."/>
            <person name="Schmutz J."/>
            <person name="Selles B."/>
            <person name="Shapiro H."/>
            <person name="Tanguay P."/>
            <person name="Tuskan G.A."/>
            <person name="Henrissat B."/>
            <person name="Van de Peer Y."/>
            <person name="Rouze P."/>
            <person name="Ellis J.G."/>
            <person name="Dodds P.N."/>
            <person name="Schein J.E."/>
            <person name="Zhong S."/>
            <person name="Hamelin R.C."/>
            <person name="Grigoriev I.V."/>
            <person name="Szabo L.J."/>
            <person name="Martin F."/>
        </authorList>
    </citation>
    <scope>NUCLEOTIDE SEQUENCE [LARGE SCALE GENOMIC DNA]</scope>
    <source>
        <strain evidence="3">CRL 75-36-700-3 / race SCCL</strain>
    </source>
</reference>
<evidence type="ECO:0000313" key="2">
    <source>
        <dbReference type="EMBL" id="EFP93571.1"/>
    </source>
</evidence>
<feature type="region of interest" description="Disordered" evidence="1">
    <location>
        <begin position="163"/>
        <end position="195"/>
    </location>
</feature>
<name>E3LAJ6_PUCGT</name>
<dbReference type="HOGENOM" id="CLU_811670_0_0_1"/>
<gene>
    <name evidence="2" type="ORF">PGTG_19525</name>
</gene>
<protein>
    <submittedName>
        <fullName evidence="2">Uncharacterized protein</fullName>
    </submittedName>
</protein>
<feature type="compositionally biased region" description="Pro residues" evidence="1">
    <location>
        <begin position="172"/>
        <end position="194"/>
    </location>
</feature>
<dbReference type="OrthoDB" id="3045408at2759"/>
<dbReference type="Proteomes" id="UP000008783">
    <property type="component" value="Unassembled WGS sequence"/>
</dbReference>
<feature type="compositionally biased region" description="Polar residues" evidence="1">
    <location>
        <begin position="47"/>
        <end position="62"/>
    </location>
</feature>
<evidence type="ECO:0000313" key="3">
    <source>
        <dbReference type="Proteomes" id="UP000008783"/>
    </source>
</evidence>
<dbReference type="VEuPathDB" id="FungiDB:PGTG_19525"/>
<dbReference type="AlphaFoldDB" id="E3LAJ6"/>
<dbReference type="KEGG" id="pgr:PGTG_19525"/>
<reference key="1">
    <citation type="submission" date="2007-01" db="EMBL/GenBank/DDBJ databases">
        <title>The Genome Sequence of Puccinia graminis f. sp. tritici Strain CRL 75-36-700-3.</title>
        <authorList>
            <consortium name="The Broad Institute Genome Sequencing Platform"/>
            <person name="Birren B."/>
            <person name="Lander E."/>
            <person name="Galagan J."/>
            <person name="Nusbaum C."/>
            <person name="Devon K."/>
            <person name="Cuomo C."/>
            <person name="Jaffe D."/>
            <person name="Butler J."/>
            <person name="Alvarez P."/>
            <person name="Gnerre S."/>
            <person name="Grabherr M."/>
            <person name="Mauceli E."/>
            <person name="Brockman W."/>
            <person name="Young S."/>
            <person name="LaButti K."/>
            <person name="Sykes S."/>
            <person name="DeCaprio D."/>
            <person name="Crawford M."/>
            <person name="Koehrsen M."/>
            <person name="Engels R."/>
            <person name="Montgomery P."/>
            <person name="Pearson M."/>
            <person name="Howarth C."/>
            <person name="Larson L."/>
            <person name="White J."/>
            <person name="Zeng Q."/>
            <person name="Kodira C."/>
            <person name="Yandava C."/>
            <person name="Alvarado L."/>
            <person name="O'Leary S."/>
            <person name="Szabo L."/>
            <person name="Dean R."/>
            <person name="Schein J."/>
        </authorList>
    </citation>
    <scope>NUCLEOTIDE SEQUENCE</scope>
    <source>
        <strain>CRL 75-36-700-3</strain>
    </source>
</reference>
<keyword evidence="3" id="KW-1185">Reference proteome</keyword>
<dbReference type="RefSeq" id="XP_003337990.1">
    <property type="nucleotide sequence ID" value="XM_003337942.1"/>
</dbReference>